<keyword evidence="2" id="KW-1185">Reference proteome</keyword>
<proteinExistence type="predicted"/>
<evidence type="ECO:0000313" key="2">
    <source>
        <dbReference type="Proteomes" id="UP000324222"/>
    </source>
</evidence>
<organism evidence="1 2">
    <name type="scientific">Portunus trituberculatus</name>
    <name type="common">Swimming crab</name>
    <name type="synonym">Neptunus trituberculatus</name>
    <dbReference type="NCBI Taxonomy" id="210409"/>
    <lineage>
        <taxon>Eukaryota</taxon>
        <taxon>Metazoa</taxon>
        <taxon>Ecdysozoa</taxon>
        <taxon>Arthropoda</taxon>
        <taxon>Crustacea</taxon>
        <taxon>Multicrustacea</taxon>
        <taxon>Malacostraca</taxon>
        <taxon>Eumalacostraca</taxon>
        <taxon>Eucarida</taxon>
        <taxon>Decapoda</taxon>
        <taxon>Pleocyemata</taxon>
        <taxon>Brachyura</taxon>
        <taxon>Eubrachyura</taxon>
        <taxon>Portunoidea</taxon>
        <taxon>Portunidae</taxon>
        <taxon>Portuninae</taxon>
        <taxon>Portunus</taxon>
    </lineage>
</organism>
<name>A0A5B7IF70_PORTR</name>
<evidence type="ECO:0000313" key="1">
    <source>
        <dbReference type="EMBL" id="MPC80489.1"/>
    </source>
</evidence>
<comment type="caution">
    <text evidence="1">The sequence shown here is derived from an EMBL/GenBank/DDBJ whole genome shotgun (WGS) entry which is preliminary data.</text>
</comment>
<reference evidence="1 2" key="1">
    <citation type="submission" date="2019-05" db="EMBL/GenBank/DDBJ databases">
        <title>Another draft genome of Portunus trituberculatus and its Hox gene families provides insights of decapod evolution.</title>
        <authorList>
            <person name="Jeong J.-H."/>
            <person name="Song I."/>
            <person name="Kim S."/>
            <person name="Choi T."/>
            <person name="Kim D."/>
            <person name="Ryu S."/>
            <person name="Kim W."/>
        </authorList>
    </citation>
    <scope>NUCLEOTIDE SEQUENCE [LARGE SCALE GENOMIC DNA]</scope>
    <source>
        <tissue evidence="1">Muscle</tissue>
    </source>
</reference>
<protein>
    <submittedName>
        <fullName evidence="1">Uncharacterized protein</fullName>
    </submittedName>
</protein>
<gene>
    <name evidence="1" type="ORF">E2C01_075069</name>
</gene>
<sequence length="76" mass="8177">MCILTPRLWFSLHRGSFGDVWRAWCGSGACMRMNGAGSVAAITVNTPACTDVYTHPQSALRQGVTAAIHATALREQ</sequence>
<dbReference type="EMBL" id="VSRR010054169">
    <property type="protein sequence ID" value="MPC80489.1"/>
    <property type="molecule type" value="Genomic_DNA"/>
</dbReference>
<accession>A0A5B7IF70</accession>
<dbReference type="AlphaFoldDB" id="A0A5B7IF70"/>
<dbReference type="Proteomes" id="UP000324222">
    <property type="component" value="Unassembled WGS sequence"/>
</dbReference>